<proteinExistence type="predicted"/>
<organism evidence="3 4">
    <name type="scientific">Pseudoneurospora amorphoporcata</name>
    <dbReference type="NCBI Taxonomy" id="241081"/>
    <lineage>
        <taxon>Eukaryota</taxon>
        <taxon>Fungi</taxon>
        <taxon>Dikarya</taxon>
        <taxon>Ascomycota</taxon>
        <taxon>Pezizomycotina</taxon>
        <taxon>Sordariomycetes</taxon>
        <taxon>Sordariomycetidae</taxon>
        <taxon>Sordariales</taxon>
        <taxon>Sordariaceae</taxon>
        <taxon>Pseudoneurospora</taxon>
    </lineage>
</organism>
<gene>
    <name evidence="3" type="ORF">QBC32DRAFT_310787</name>
</gene>
<protein>
    <submittedName>
        <fullName evidence="3">Uncharacterized protein</fullName>
    </submittedName>
</protein>
<feature type="compositionally biased region" description="Acidic residues" evidence="2">
    <location>
        <begin position="55"/>
        <end position="76"/>
    </location>
</feature>
<evidence type="ECO:0000256" key="1">
    <source>
        <dbReference type="SAM" id="Coils"/>
    </source>
</evidence>
<evidence type="ECO:0000313" key="4">
    <source>
        <dbReference type="Proteomes" id="UP001303222"/>
    </source>
</evidence>
<feature type="coiled-coil region" evidence="1">
    <location>
        <begin position="22"/>
        <end position="49"/>
    </location>
</feature>
<evidence type="ECO:0000313" key="3">
    <source>
        <dbReference type="EMBL" id="KAK3955668.1"/>
    </source>
</evidence>
<evidence type="ECO:0000256" key="2">
    <source>
        <dbReference type="SAM" id="MobiDB-lite"/>
    </source>
</evidence>
<feature type="region of interest" description="Disordered" evidence="2">
    <location>
        <begin position="55"/>
        <end position="85"/>
    </location>
</feature>
<keyword evidence="4" id="KW-1185">Reference proteome</keyword>
<comment type="caution">
    <text evidence="3">The sequence shown here is derived from an EMBL/GenBank/DDBJ whole genome shotgun (WGS) entry which is preliminary data.</text>
</comment>
<name>A0AAN6SJJ8_9PEZI</name>
<dbReference type="Proteomes" id="UP001303222">
    <property type="component" value="Unassembled WGS sequence"/>
</dbReference>
<keyword evidence="1" id="KW-0175">Coiled coil</keyword>
<accession>A0AAN6SJJ8</accession>
<dbReference type="AlphaFoldDB" id="A0AAN6SJJ8"/>
<sequence>MVDKHFELELAVTHLRSFVDNVATMESSLKRCEERVRTLEEKKKKFESLWEFEEWTGEGSESDTLDEEDKDEEKEEEGTMKYESD</sequence>
<reference evidence="3" key="1">
    <citation type="journal article" date="2023" name="Mol. Phylogenet. Evol.">
        <title>Genome-scale phylogeny and comparative genomics of the fungal order Sordariales.</title>
        <authorList>
            <person name="Hensen N."/>
            <person name="Bonometti L."/>
            <person name="Westerberg I."/>
            <person name="Brannstrom I.O."/>
            <person name="Guillou S."/>
            <person name="Cros-Aarteil S."/>
            <person name="Calhoun S."/>
            <person name="Haridas S."/>
            <person name="Kuo A."/>
            <person name="Mondo S."/>
            <person name="Pangilinan J."/>
            <person name="Riley R."/>
            <person name="LaButti K."/>
            <person name="Andreopoulos B."/>
            <person name="Lipzen A."/>
            <person name="Chen C."/>
            <person name="Yan M."/>
            <person name="Daum C."/>
            <person name="Ng V."/>
            <person name="Clum A."/>
            <person name="Steindorff A."/>
            <person name="Ohm R.A."/>
            <person name="Martin F."/>
            <person name="Silar P."/>
            <person name="Natvig D.O."/>
            <person name="Lalanne C."/>
            <person name="Gautier V."/>
            <person name="Ament-Velasquez S.L."/>
            <person name="Kruys A."/>
            <person name="Hutchinson M.I."/>
            <person name="Powell A.J."/>
            <person name="Barry K."/>
            <person name="Miller A.N."/>
            <person name="Grigoriev I.V."/>
            <person name="Debuchy R."/>
            <person name="Gladieux P."/>
            <person name="Hiltunen Thoren M."/>
            <person name="Johannesson H."/>
        </authorList>
    </citation>
    <scope>NUCLEOTIDE SEQUENCE</scope>
    <source>
        <strain evidence="3">CBS 626.80</strain>
    </source>
</reference>
<dbReference type="EMBL" id="MU859073">
    <property type="protein sequence ID" value="KAK3955668.1"/>
    <property type="molecule type" value="Genomic_DNA"/>
</dbReference>
<reference evidence="3" key="2">
    <citation type="submission" date="2023-06" db="EMBL/GenBank/DDBJ databases">
        <authorList>
            <consortium name="Lawrence Berkeley National Laboratory"/>
            <person name="Mondo S.J."/>
            <person name="Hensen N."/>
            <person name="Bonometti L."/>
            <person name="Westerberg I."/>
            <person name="Brannstrom I.O."/>
            <person name="Guillou S."/>
            <person name="Cros-Aarteil S."/>
            <person name="Calhoun S."/>
            <person name="Haridas S."/>
            <person name="Kuo A."/>
            <person name="Pangilinan J."/>
            <person name="Riley R."/>
            <person name="Labutti K."/>
            <person name="Andreopoulos B."/>
            <person name="Lipzen A."/>
            <person name="Chen C."/>
            <person name="Yanf M."/>
            <person name="Daum C."/>
            <person name="Ng V."/>
            <person name="Clum A."/>
            <person name="Steindorff A."/>
            <person name="Ohm R."/>
            <person name="Martin F."/>
            <person name="Silar P."/>
            <person name="Natvig D."/>
            <person name="Lalanne C."/>
            <person name="Gautier V."/>
            <person name="Ament-Velasquez S.L."/>
            <person name="Kruys A."/>
            <person name="Hutchinson M.I."/>
            <person name="Powell A.J."/>
            <person name="Barry K."/>
            <person name="Miller A.N."/>
            <person name="Grigoriev I.V."/>
            <person name="Debuchy R."/>
            <person name="Gladieux P."/>
            <person name="Thoren M.H."/>
            <person name="Johannesson H."/>
        </authorList>
    </citation>
    <scope>NUCLEOTIDE SEQUENCE</scope>
    <source>
        <strain evidence="3">CBS 626.80</strain>
    </source>
</reference>